<accession>A0A9D4ZE23</accession>
<comment type="caution">
    <text evidence="1">The sequence shown here is derived from an EMBL/GenBank/DDBJ whole genome shotgun (WGS) entry which is preliminary data.</text>
</comment>
<evidence type="ECO:0000313" key="2">
    <source>
        <dbReference type="Proteomes" id="UP000886520"/>
    </source>
</evidence>
<sequence length="83" mass="9584">MAYILLADVGNIHRLQAFILPGKVVLMEGCYRRPLTCYSSIGDEEESLFPVMLNWLVGYIWWSADRFKKTVATRSCIWVQSLL</sequence>
<reference evidence="1" key="1">
    <citation type="submission" date="2021-01" db="EMBL/GenBank/DDBJ databases">
        <title>Adiantum capillus-veneris genome.</title>
        <authorList>
            <person name="Fang Y."/>
            <person name="Liao Q."/>
        </authorList>
    </citation>
    <scope>NUCLEOTIDE SEQUENCE</scope>
    <source>
        <strain evidence="1">H3</strain>
        <tissue evidence="1">Leaf</tissue>
    </source>
</reference>
<organism evidence="1 2">
    <name type="scientific">Adiantum capillus-veneris</name>
    <name type="common">Maidenhair fern</name>
    <dbReference type="NCBI Taxonomy" id="13818"/>
    <lineage>
        <taxon>Eukaryota</taxon>
        <taxon>Viridiplantae</taxon>
        <taxon>Streptophyta</taxon>
        <taxon>Embryophyta</taxon>
        <taxon>Tracheophyta</taxon>
        <taxon>Polypodiopsida</taxon>
        <taxon>Polypodiidae</taxon>
        <taxon>Polypodiales</taxon>
        <taxon>Pteridineae</taxon>
        <taxon>Pteridaceae</taxon>
        <taxon>Vittarioideae</taxon>
        <taxon>Adiantum</taxon>
    </lineage>
</organism>
<dbReference type="EMBL" id="JABFUD020000015">
    <property type="protein sequence ID" value="KAI5069236.1"/>
    <property type="molecule type" value="Genomic_DNA"/>
</dbReference>
<keyword evidence="2" id="KW-1185">Reference proteome</keyword>
<gene>
    <name evidence="1" type="ORF">GOP47_0015537</name>
</gene>
<proteinExistence type="predicted"/>
<dbReference type="Proteomes" id="UP000886520">
    <property type="component" value="Chromosome 15"/>
</dbReference>
<protein>
    <submittedName>
        <fullName evidence="1">Uncharacterized protein</fullName>
    </submittedName>
</protein>
<dbReference type="AlphaFoldDB" id="A0A9D4ZE23"/>
<evidence type="ECO:0000313" key="1">
    <source>
        <dbReference type="EMBL" id="KAI5069236.1"/>
    </source>
</evidence>
<name>A0A9D4ZE23_ADICA</name>